<keyword evidence="2" id="KW-1185">Reference proteome</keyword>
<organism evidence="1 2">
    <name type="scientific">Herminiimonas arsenicoxydans</name>
    <dbReference type="NCBI Taxonomy" id="204773"/>
    <lineage>
        <taxon>Bacteria</taxon>
        <taxon>Pseudomonadati</taxon>
        <taxon>Pseudomonadota</taxon>
        <taxon>Betaproteobacteria</taxon>
        <taxon>Burkholderiales</taxon>
        <taxon>Oxalobacteraceae</taxon>
        <taxon>Herminiimonas</taxon>
    </lineage>
</organism>
<dbReference type="Proteomes" id="UP000006697">
    <property type="component" value="Chromosome"/>
</dbReference>
<sequence>MITALRYTHCTQRLLSSFGPAVESSIQSSTVTDVYRSPISEYIEEIFLSIRTSRAHTSIAADAG</sequence>
<dbReference type="EMBL" id="CU207211">
    <property type="protein sequence ID" value="CAL63117.1"/>
    <property type="molecule type" value="Genomic_DNA"/>
</dbReference>
<reference evidence="1 2" key="1">
    <citation type="journal article" date="2007" name="PLoS Genet.">
        <title>A tale of two oxidation states: bacterial colonization of arsenic-rich environments.</title>
        <authorList>
            <person name="Muller D."/>
            <person name="Medigue C."/>
            <person name="Koechler S."/>
            <person name="Barbe V."/>
            <person name="Barakat M."/>
            <person name="Talla E."/>
            <person name="Bonnefoy V."/>
            <person name="Krin E."/>
            <person name="Arsene-Ploetze F."/>
            <person name="Carapito C."/>
            <person name="Chandler M."/>
            <person name="Cournoyer B."/>
            <person name="Cruveiller S."/>
            <person name="Dossat C."/>
            <person name="Duval S."/>
            <person name="Heymann M."/>
            <person name="Leize E."/>
            <person name="Lieutaud A."/>
            <person name="Lievremont D."/>
            <person name="Makita Y."/>
            <person name="Mangenot S."/>
            <person name="Nitschke W."/>
            <person name="Ortet P."/>
            <person name="Perdrial N."/>
            <person name="Schoepp B."/>
            <person name="Siguier N."/>
            <person name="Simeonova D.D."/>
            <person name="Rouy Z."/>
            <person name="Segurens B."/>
            <person name="Turlin E."/>
            <person name="Vallenet D."/>
            <person name="Van Dorsselaer A."/>
            <person name="Weiss S."/>
            <person name="Weissenbach J."/>
            <person name="Lett M.C."/>
            <person name="Danchin A."/>
            <person name="Bertin P.N."/>
        </authorList>
    </citation>
    <scope>NUCLEOTIDE SEQUENCE [LARGE SCALE GENOMIC DNA]</scope>
    <source>
        <strain evidence="2">ULPAs1</strain>
    </source>
</reference>
<proteinExistence type="predicted"/>
<accession>A4G9D0</accession>
<dbReference type="HOGENOM" id="CLU_2861643_0_0_4"/>
<evidence type="ECO:0000313" key="1">
    <source>
        <dbReference type="EMBL" id="CAL63117.1"/>
    </source>
</evidence>
<evidence type="ECO:0000313" key="2">
    <source>
        <dbReference type="Proteomes" id="UP000006697"/>
    </source>
</evidence>
<gene>
    <name evidence="1" type="ordered locus">HEAR3007</name>
</gene>
<dbReference type="STRING" id="204773.HEAR3007"/>
<dbReference type="KEGG" id="har:HEAR3007"/>
<dbReference type="AlphaFoldDB" id="A4G9D0"/>
<name>A4G9D0_HERAR</name>
<protein>
    <submittedName>
        <fullName evidence="1">Uncharacterized protein</fullName>
    </submittedName>
</protein>